<evidence type="ECO:0000256" key="2">
    <source>
        <dbReference type="SAM" id="Phobius"/>
    </source>
</evidence>
<keyword evidence="2" id="KW-1133">Transmembrane helix</keyword>
<reference evidence="3" key="2">
    <citation type="submission" date="2020-02" db="EMBL/GenBank/DDBJ databases">
        <title>Identification and distribution of gene clusters putatively required for synthesis of sphingolipid metabolism inhibitors in phylogenetically diverse species of the filamentous fungus Fusarium.</title>
        <authorList>
            <person name="Kim H.-S."/>
            <person name="Busman M."/>
            <person name="Brown D.W."/>
            <person name="Divon H."/>
            <person name="Uhlig S."/>
            <person name="Proctor R.H."/>
        </authorList>
    </citation>
    <scope>NUCLEOTIDE SEQUENCE</scope>
    <source>
        <strain evidence="3">NRRL 25174</strain>
    </source>
</reference>
<evidence type="ECO:0000313" key="4">
    <source>
        <dbReference type="Proteomes" id="UP000730481"/>
    </source>
</evidence>
<comment type="caution">
    <text evidence="3">The sequence shown here is derived from an EMBL/GenBank/DDBJ whole genome shotgun (WGS) entry which is preliminary data.</text>
</comment>
<dbReference type="OrthoDB" id="5429716at2759"/>
<gene>
    <name evidence="3" type="ORF">FBEOM_9308</name>
</gene>
<evidence type="ECO:0000256" key="1">
    <source>
        <dbReference type="SAM" id="MobiDB-lite"/>
    </source>
</evidence>
<sequence>MPTATEYFGISVTNIGPLTTTYTPPPSCTTVTTDHLIYVLQSSLEAAAGPPDCEIDPVGNCLPSGSAIDSFIKEYNHPKSGQGIHAFHSPGIQCPRGWTTAAVLAHGDKTGSEVRSGIFTTTVRPNISMPVQMGSDEWWLKVLEPSETLAWCCPSGWAGNLGGVCRSSIAPALSAGYSSACYEIVPEDAFVTVHTVDGERVSDTDGLISLVPYTSYTKETFTMTGRWPEPTFLESLVLARQVPVVELVYKAEDVEAAKNGPKEDDDDKDVKGKDDGNAASALSNFGGVLSVVALMVGLLTGAGLLVPW</sequence>
<protein>
    <submittedName>
        <fullName evidence="3">Uncharacterized protein</fullName>
    </submittedName>
</protein>
<dbReference type="EMBL" id="PVQB02000467">
    <property type="protein sequence ID" value="KAF4336849.1"/>
    <property type="molecule type" value="Genomic_DNA"/>
</dbReference>
<keyword evidence="2" id="KW-0472">Membrane</keyword>
<organism evidence="3 4">
    <name type="scientific">Fusarium beomiforme</name>
    <dbReference type="NCBI Taxonomy" id="44412"/>
    <lineage>
        <taxon>Eukaryota</taxon>
        <taxon>Fungi</taxon>
        <taxon>Dikarya</taxon>
        <taxon>Ascomycota</taxon>
        <taxon>Pezizomycotina</taxon>
        <taxon>Sordariomycetes</taxon>
        <taxon>Hypocreomycetidae</taxon>
        <taxon>Hypocreales</taxon>
        <taxon>Nectriaceae</taxon>
        <taxon>Fusarium</taxon>
        <taxon>Fusarium burgessii species complex</taxon>
    </lineage>
</organism>
<proteinExistence type="predicted"/>
<evidence type="ECO:0000313" key="3">
    <source>
        <dbReference type="EMBL" id="KAF4336849.1"/>
    </source>
</evidence>
<name>A0A9P5ADQ4_9HYPO</name>
<feature type="region of interest" description="Disordered" evidence="1">
    <location>
        <begin position="256"/>
        <end position="275"/>
    </location>
</feature>
<dbReference type="AlphaFoldDB" id="A0A9P5ADQ4"/>
<reference evidence="3" key="1">
    <citation type="journal article" date="2017" name="Mycologia">
        <title>Fusarium algeriense, sp. nov., a novel toxigenic crown rot pathogen of durum wheat from Algeria is nested in the Fusarium burgessii species complex.</title>
        <authorList>
            <person name="Laraba I."/>
            <person name="Keddad A."/>
            <person name="Boureghda H."/>
            <person name="Abdallah N."/>
            <person name="Vaughan M.M."/>
            <person name="Proctor R.H."/>
            <person name="Busman M."/>
            <person name="O'Donnell K."/>
        </authorList>
    </citation>
    <scope>NUCLEOTIDE SEQUENCE</scope>
    <source>
        <strain evidence="3">NRRL 25174</strain>
    </source>
</reference>
<keyword evidence="4" id="KW-1185">Reference proteome</keyword>
<feature type="transmembrane region" description="Helical" evidence="2">
    <location>
        <begin position="285"/>
        <end position="306"/>
    </location>
</feature>
<keyword evidence="2" id="KW-0812">Transmembrane</keyword>
<accession>A0A9P5ADQ4</accession>
<dbReference type="Proteomes" id="UP000730481">
    <property type="component" value="Unassembled WGS sequence"/>
</dbReference>